<protein>
    <submittedName>
        <fullName evidence="1">Uncharacterized protein</fullName>
    </submittedName>
</protein>
<dbReference type="OrthoDB" id="2376915at2"/>
<dbReference type="KEGG" id="ntr:B0W44_14355"/>
<dbReference type="STRING" id="1471761.B0W44_14355"/>
<accession>A0A1U9K9U0</accession>
<evidence type="ECO:0000313" key="2">
    <source>
        <dbReference type="Proteomes" id="UP000188603"/>
    </source>
</evidence>
<evidence type="ECO:0000313" key="1">
    <source>
        <dbReference type="EMBL" id="AQS56753.1"/>
    </source>
</evidence>
<keyword evidence="2" id="KW-1185">Reference proteome</keyword>
<proteinExistence type="predicted"/>
<name>A0A1U9K9U0_9BACL</name>
<dbReference type="RefSeq" id="WP_077720617.1">
    <property type="nucleotide sequence ID" value="NZ_CP019699.1"/>
</dbReference>
<dbReference type="EMBL" id="CP019699">
    <property type="protein sequence ID" value="AQS56753.1"/>
    <property type="molecule type" value="Genomic_DNA"/>
</dbReference>
<reference evidence="1 2" key="1">
    <citation type="journal article" date="2015" name="Int. J. Syst. Evol. Microbiol.">
        <title>Novibacillus thermophilus gen. nov., sp. nov., a Gram-staining-negative and moderately thermophilic member of the family Thermoactinomycetaceae.</title>
        <authorList>
            <person name="Yang G."/>
            <person name="Chen J."/>
            <person name="Zhou S."/>
        </authorList>
    </citation>
    <scope>NUCLEOTIDE SEQUENCE [LARGE SCALE GENOMIC DNA]</scope>
    <source>
        <strain evidence="1 2">SG-1</strain>
    </source>
</reference>
<dbReference type="AlphaFoldDB" id="A0A1U9K9U0"/>
<gene>
    <name evidence="1" type="ORF">B0W44_14355</name>
</gene>
<sequence>MSLTSPTFYIGHIRIGSVEGASCVNIGNNLPYGFESYKKHTQGFGEVGGDHNRLTGARSAVSDSELIDMLNMSDDADIPDWLQDMVEKTSRATVG</sequence>
<dbReference type="Proteomes" id="UP000188603">
    <property type="component" value="Chromosome"/>
</dbReference>
<organism evidence="1 2">
    <name type="scientific">Novibacillus thermophilus</name>
    <dbReference type="NCBI Taxonomy" id="1471761"/>
    <lineage>
        <taxon>Bacteria</taxon>
        <taxon>Bacillati</taxon>
        <taxon>Bacillota</taxon>
        <taxon>Bacilli</taxon>
        <taxon>Bacillales</taxon>
        <taxon>Thermoactinomycetaceae</taxon>
        <taxon>Novibacillus</taxon>
    </lineage>
</organism>